<evidence type="ECO:0000313" key="3">
    <source>
        <dbReference type="Proteomes" id="UP000064893"/>
    </source>
</evidence>
<evidence type="ECO:0000256" key="1">
    <source>
        <dbReference type="SAM" id="Phobius"/>
    </source>
</evidence>
<dbReference type="AlphaFoldDB" id="A0A0S2I1C2"/>
<dbReference type="STRING" id="1307839.L21SP5_02468"/>
<dbReference type="InterPro" id="IPR018729">
    <property type="entry name" value="DUF2269_transmembrane"/>
</dbReference>
<reference evidence="2 3" key="1">
    <citation type="submission" date="2015-11" db="EMBL/GenBank/DDBJ databases">
        <title>Description and complete genome sequence of a novel strain predominating in hypersaline microbial mats and representing a new family of the Bacteriodetes phylum.</title>
        <authorList>
            <person name="Spring S."/>
            <person name="Bunk B."/>
            <person name="Sproer C."/>
            <person name="Klenk H.-P."/>
        </authorList>
    </citation>
    <scope>NUCLEOTIDE SEQUENCE [LARGE SCALE GENOMIC DNA]</scope>
    <source>
        <strain evidence="2 3">L21-Spi-D4</strain>
    </source>
</reference>
<keyword evidence="3" id="KW-1185">Reference proteome</keyword>
<feature type="transmembrane region" description="Helical" evidence="1">
    <location>
        <begin position="140"/>
        <end position="159"/>
    </location>
</feature>
<protein>
    <submittedName>
        <fullName evidence="2">Putative integral membrane protein</fullName>
    </submittedName>
</protein>
<feature type="transmembrane region" description="Helical" evidence="1">
    <location>
        <begin position="53"/>
        <end position="79"/>
    </location>
</feature>
<organism evidence="2 3">
    <name type="scientific">Salinivirga cyanobacteriivorans</name>
    <dbReference type="NCBI Taxonomy" id="1307839"/>
    <lineage>
        <taxon>Bacteria</taxon>
        <taxon>Pseudomonadati</taxon>
        <taxon>Bacteroidota</taxon>
        <taxon>Bacteroidia</taxon>
        <taxon>Bacteroidales</taxon>
        <taxon>Salinivirgaceae</taxon>
        <taxon>Salinivirga</taxon>
    </lineage>
</organism>
<feature type="transmembrane region" description="Helical" evidence="1">
    <location>
        <begin position="12"/>
        <end position="33"/>
    </location>
</feature>
<evidence type="ECO:0000313" key="2">
    <source>
        <dbReference type="EMBL" id="ALO16095.1"/>
    </source>
</evidence>
<keyword evidence="1" id="KW-0472">Membrane</keyword>
<dbReference type="OrthoDB" id="156858at2"/>
<dbReference type="Proteomes" id="UP000064893">
    <property type="component" value="Chromosome"/>
</dbReference>
<sequence>MRKLTPKQTKLLKSIHVLAAGVWITTGLVMLSFETFMPEKIQTGEHLYMANYILYFIDTKILPPAAITCLLTGLIYSVFTKWGFFKHNWIIFKWIVTIVLILLGTFASEPLIIKMLELSKAEGITALNNSYYELISNGQFILGLVMLSTLIVTVFISVFKPLKKRK</sequence>
<gene>
    <name evidence="2" type="ORF">L21SP5_02468</name>
</gene>
<name>A0A0S2I1C2_9BACT</name>
<feature type="transmembrane region" description="Helical" evidence="1">
    <location>
        <begin position="91"/>
        <end position="113"/>
    </location>
</feature>
<accession>A0A0S2I1C2</accession>
<keyword evidence="1" id="KW-0812">Transmembrane</keyword>
<keyword evidence="1" id="KW-1133">Transmembrane helix</keyword>
<proteinExistence type="predicted"/>
<dbReference type="KEGG" id="blq:L21SP5_02468"/>
<dbReference type="Pfam" id="PF10027">
    <property type="entry name" value="DUF2269"/>
    <property type="match status" value="1"/>
</dbReference>
<dbReference type="RefSeq" id="WP_057953498.1">
    <property type="nucleotide sequence ID" value="NZ_CP013118.1"/>
</dbReference>
<dbReference type="EMBL" id="CP013118">
    <property type="protein sequence ID" value="ALO16095.1"/>
    <property type="molecule type" value="Genomic_DNA"/>
</dbReference>